<dbReference type="PANTHER" id="PTHR11610:SF173">
    <property type="entry name" value="LIPASE DOMAIN-CONTAINING PROTEIN-RELATED"/>
    <property type="match status" value="1"/>
</dbReference>
<dbReference type="SUPFAM" id="SSF53474">
    <property type="entry name" value="alpha/beta-Hydrolases"/>
    <property type="match status" value="1"/>
</dbReference>
<keyword evidence="8" id="KW-1185">Reference proteome</keyword>
<feature type="chain" id="PRO_5040481002" description="Lipase domain-containing protein" evidence="5">
    <location>
        <begin position="17"/>
        <end position="335"/>
    </location>
</feature>
<dbReference type="InterPro" id="IPR000734">
    <property type="entry name" value="TAG_lipase"/>
</dbReference>
<evidence type="ECO:0000313" key="7">
    <source>
        <dbReference type="EMBL" id="CAH0592300.1"/>
    </source>
</evidence>
<dbReference type="AlphaFoldDB" id="A0A9P0BUL5"/>
<protein>
    <recommendedName>
        <fullName evidence="6">Lipase domain-containing protein</fullName>
    </recommendedName>
</protein>
<dbReference type="GO" id="GO:0005615">
    <property type="term" value="C:extracellular space"/>
    <property type="evidence" value="ECO:0007669"/>
    <property type="project" value="TreeGrafter"/>
</dbReference>
<dbReference type="EMBL" id="LR824005">
    <property type="protein sequence ID" value="CAH0592300.1"/>
    <property type="molecule type" value="Genomic_DNA"/>
</dbReference>
<dbReference type="GO" id="GO:0016298">
    <property type="term" value="F:lipase activity"/>
    <property type="evidence" value="ECO:0007669"/>
    <property type="project" value="InterPro"/>
</dbReference>
<dbReference type="GO" id="GO:0017171">
    <property type="term" value="F:serine hydrolase activity"/>
    <property type="evidence" value="ECO:0007669"/>
    <property type="project" value="TreeGrafter"/>
</dbReference>
<dbReference type="PANTHER" id="PTHR11610">
    <property type="entry name" value="LIPASE"/>
    <property type="match status" value="1"/>
</dbReference>
<sequence length="335" mass="35611">MKIVLALAAFVALCSGHALPVPEDNSEYVDGVSRYIWMPDGDGNPHLVDLQAPVDEALVNARNGANNQYWLFTRSNQNNAQILQNGNINSVRNSNYASNKALKVIVHGWNSNGGSSVNVAIRQAFLAVQDCNVIVVDWRQLAGTLYTNAANGVPSVGQHLGNFLVWLINNAGGNWNNVHLIGHSLGAHVVGVAGRQAGGRPSRVTGLDAANPGWTNNGNALNRNAGRYVEAIHTDGGILGLMNAIADTDFYPNGGRHPQPGCPGGVNSSCSHSRAHELFASTIRHNRFTGRRCNNLSQAQNVNCTGANLNMGNGVVNKSGTAGMYALRTGSSWPF</sequence>
<reference evidence="7" key="1">
    <citation type="submission" date="2021-12" db="EMBL/GenBank/DDBJ databases">
        <authorList>
            <person name="King R."/>
        </authorList>
    </citation>
    <scope>NUCLEOTIDE SEQUENCE</scope>
</reference>
<evidence type="ECO:0000256" key="3">
    <source>
        <dbReference type="ARBA" id="ARBA00022525"/>
    </source>
</evidence>
<evidence type="ECO:0000256" key="5">
    <source>
        <dbReference type="SAM" id="SignalP"/>
    </source>
</evidence>
<evidence type="ECO:0000313" key="8">
    <source>
        <dbReference type="Proteomes" id="UP001154114"/>
    </source>
</evidence>
<dbReference type="InterPro" id="IPR029058">
    <property type="entry name" value="AB_hydrolase_fold"/>
</dbReference>
<organism evidence="7 8">
    <name type="scientific">Chrysodeixis includens</name>
    <name type="common">Soybean looper</name>
    <name type="synonym">Pseudoplusia includens</name>
    <dbReference type="NCBI Taxonomy" id="689277"/>
    <lineage>
        <taxon>Eukaryota</taxon>
        <taxon>Metazoa</taxon>
        <taxon>Ecdysozoa</taxon>
        <taxon>Arthropoda</taxon>
        <taxon>Hexapoda</taxon>
        <taxon>Insecta</taxon>
        <taxon>Pterygota</taxon>
        <taxon>Neoptera</taxon>
        <taxon>Endopterygota</taxon>
        <taxon>Lepidoptera</taxon>
        <taxon>Glossata</taxon>
        <taxon>Ditrysia</taxon>
        <taxon>Noctuoidea</taxon>
        <taxon>Noctuidae</taxon>
        <taxon>Plusiinae</taxon>
        <taxon>Chrysodeixis</taxon>
    </lineage>
</organism>
<dbReference type="InterPro" id="IPR013818">
    <property type="entry name" value="Lipase"/>
</dbReference>
<keyword evidence="3" id="KW-0964">Secreted</keyword>
<keyword evidence="5" id="KW-0732">Signal</keyword>
<accession>A0A9P0BUL5</accession>
<feature type="signal peptide" evidence="5">
    <location>
        <begin position="1"/>
        <end position="16"/>
    </location>
</feature>
<comment type="similarity">
    <text evidence="2 4">Belongs to the AB hydrolase superfamily. Lipase family.</text>
</comment>
<comment type="subcellular location">
    <subcellularLocation>
        <location evidence="1">Secreted</location>
    </subcellularLocation>
</comment>
<evidence type="ECO:0000256" key="2">
    <source>
        <dbReference type="ARBA" id="ARBA00010701"/>
    </source>
</evidence>
<dbReference type="Gene3D" id="3.40.50.1820">
    <property type="entry name" value="alpha/beta hydrolase"/>
    <property type="match status" value="1"/>
</dbReference>
<proteinExistence type="inferred from homology"/>
<evidence type="ECO:0000259" key="6">
    <source>
        <dbReference type="Pfam" id="PF00151"/>
    </source>
</evidence>
<dbReference type="GO" id="GO:0016042">
    <property type="term" value="P:lipid catabolic process"/>
    <property type="evidence" value="ECO:0007669"/>
    <property type="project" value="TreeGrafter"/>
</dbReference>
<gene>
    <name evidence="7" type="ORF">CINC_LOCUS5528</name>
</gene>
<feature type="domain" description="Lipase" evidence="6">
    <location>
        <begin position="62"/>
        <end position="335"/>
    </location>
</feature>
<dbReference type="InterPro" id="IPR033906">
    <property type="entry name" value="Lipase_N"/>
</dbReference>
<dbReference type="CDD" id="cd00707">
    <property type="entry name" value="Pancreat_lipase_like"/>
    <property type="match status" value="1"/>
</dbReference>
<name>A0A9P0BUL5_CHRIL</name>
<dbReference type="OrthoDB" id="199913at2759"/>
<evidence type="ECO:0000256" key="4">
    <source>
        <dbReference type="RuleBase" id="RU004262"/>
    </source>
</evidence>
<dbReference type="Pfam" id="PF00151">
    <property type="entry name" value="Lipase"/>
    <property type="match status" value="1"/>
</dbReference>
<evidence type="ECO:0000256" key="1">
    <source>
        <dbReference type="ARBA" id="ARBA00004613"/>
    </source>
</evidence>
<dbReference type="Proteomes" id="UP001154114">
    <property type="component" value="Chromosome 2"/>
</dbReference>
<dbReference type="PRINTS" id="PR00821">
    <property type="entry name" value="TAGLIPASE"/>
</dbReference>